<comment type="similarity">
    <text evidence="2">Belongs to the TCTP family.</text>
</comment>
<feature type="domain" description="TCTP" evidence="3">
    <location>
        <begin position="1"/>
        <end position="171"/>
    </location>
</feature>
<accession>A0A3Q3W6K4</accession>
<organism evidence="4 5">
    <name type="scientific">Mola mola</name>
    <name type="common">Ocean sunfish</name>
    <name type="synonym">Tetraodon mola</name>
    <dbReference type="NCBI Taxonomy" id="94237"/>
    <lineage>
        <taxon>Eukaryota</taxon>
        <taxon>Metazoa</taxon>
        <taxon>Chordata</taxon>
        <taxon>Craniata</taxon>
        <taxon>Vertebrata</taxon>
        <taxon>Euteleostomi</taxon>
        <taxon>Actinopterygii</taxon>
        <taxon>Neopterygii</taxon>
        <taxon>Teleostei</taxon>
        <taxon>Neoteleostei</taxon>
        <taxon>Acanthomorphata</taxon>
        <taxon>Eupercaria</taxon>
        <taxon>Tetraodontiformes</taxon>
        <taxon>Molidae</taxon>
        <taxon>Mola</taxon>
    </lineage>
</organism>
<evidence type="ECO:0000313" key="4">
    <source>
        <dbReference type="Ensembl" id="ENSMMOP00000007367.1"/>
    </source>
</evidence>
<keyword evidence="5" id="KW-1185">Reference proteome</keyword>
<dbReference type="PANTHER" id="PTHR11991">
    <property type="entry name" value="TRANSLATIONALLY CONTROLLED TUMOR PROTEIN-RELATED"/>
    <property type="match status" value="1"/>
</dbReference>
<dbReference type="Proteomes" id="UP000261620">
    <property type="component" value="Unplaced"/>
</dbReference>
<dbReference type="PRINTS" id="PR01653">
    <property type="entry name" value="TCTPROTEIN"/>
</dbReference>
<evidence type="ECO:0000256" key="2">
    <source>
        <dbReference type="PROSITE-ProRule" id="PRU01133"/>
    </source>
</evidence>
<dbReference type="InterPro" id="IPR011057">
    <property type="entry name" value="Mss4-like_sf"/>
</dbReference>
<dbReference type="SUPFAM" id="SSF51316">
    <property type="entry name" value="Mss4-like"/>
    <property type="match status" value="1"/>
</dbReference>
<reference evidence="4" key="1">
    <citation type="submission" date="2025-08" db="UniProtKB">
        <authorList>
            <consortium name="Ensembl"/>
        </authorList>
    </citation>
    <scope>IDENTIFICATION</scope>
</reference>
<name>A0A3Q3W6K4_MOLML</name>
<dbReference type="PROSITE" id="PS51797">
    <property type="entry name" value="TCTP_3"/>
    <property type="match status" value="1"/>
</dbReference>
<dbReference type="GO" id="GO:0005509">
    <property type="term" value="F:calcium ion binding"/>
    <property type="evidence" value="ECO:0007669"/>
    <property type="project" value="TreeGrafter"/>
</dbReference>
<dbReference type="InterPro" id="IPR011323">
    <property type="entry name" value="Mss4/transl-control_tumour"/>
</dbReference>
<dbReference type="Pfam" id="PF00838">
    <property type="entry name" value="TCTP"/>
    <property type="match status" value="1"/>
</dbReference>
<evidence type="ECO:0000313" key="5">
    <source>
        <dbReference type="Proteomes" id="UP000261620"/>
    </source>
</evidence>
<dbReference type="InterPro" id="IPR018105">
    <property type="entry name" value="Translational_control_tumour_p"/>
</dbReference>
<protein>
    <recommendedName>
        <fullName evidence="1">Translationally-controlled tumor protein homolog</fullName>
    </recommendedName>
</protein>
<dbReference type="PANTHER" id="PTHR11991:SF0">
    <property type="entry name" value="TRANSLATIONALLY-CONTROLLED TUMOR PROTEIN"/>
    <property type="match status" value="1"/>
</dbReference>
<reference evidence="4" key="2">
    <citation type="submission" date="2025-09" db="UniProtKB">
        <authorList>
            <consortium name="Ensembl"/>
        </authorList>
    </citation>
    <scope>IDENTIFICATION</scope>
</reference>
<proteinExistence type="inferred from homology"/>
<dbReference type="GO" id="GO:0005737">
    <property type="term" value="C:cytoplasm"/>
    <property type="evidence" value="ECO:0007669"/>
    <property type="project" value="TreeGrafter"/>
</dbReference>
<evidence type="ECO:0000256" key="1">
    <source>
        <dbReference type="ARBA" id="ARBA00014759"/>
    </source>
</evidence>
<evidence type="ECO:0000259" key="3">
    <source>
        <dbReference type="PROSITE" id="PS51797"/>
    </source>
</evidence>
<dbReference type="STRING" id="94237.ENSMMOP00000007367"/>
<sequence>MIIYKCAISNDEMFSDSFKISTMPDDMFYEVEGKIVTRKEGIDESLIGANPSAEETVEVNDDSCKSGVDIILNHGLLETGFNKESYWKYMKDFAKAVKAYLKENNPERVDMFVNNVKKAAKTRIVSNMDNFQFYTGSNMNPAGTVGALNYREDGVTPYMLFYKDGLIWEKFVSTHLSLMNNM</sequence>
<dbReference type="Ensembl" id="ENSMMOT00000007507.1">
    <property type="protein sequence ID" value="ENSMMOP00000007367.1"/>
    <property type="gene ID" value="ENSMMOG00000005734.1"/>
</dbReference>
<dbReference type="FunFam" id="2.170.150.10:FF:000002">
    <property type="entry name" value="Translationally-controlled tumor protein homolog"/>
    <property type="match status" value="1"/>
</dbReference>
<dbReference type="InterPro" id="IPR034737">
    <property type="entry name" value="TCTP"/>
</dbReference>
<dbReference type="AlphaFoldDB" id="A0A3Q3W6K4"/>
<dbReference type="OMA" id="AYNKCIK"/>
<dbReference type="Gene3D" id="2.170.150.10">
    <property type="entry name" value="Metal Binding Protein, Guanine Nucleotide Exchange Factor, Chain A"/>
    <property type="match status" value="1"/>
</dbReference>